<evidence type="ECO:0000313" key="1">
    <source>
        <dbReference type="EMBL" id="QPQ90180.1"/>
    </source>
</evidence>
<dbReference type="EMBL" id="CP065600">
    <property type="protein sequence ID" value="QPQ90180.1"/>
    <property type="molecule type" value="Genomic_DNA"/>
</dbReference>
<protein>
    <submittedName>
        <fullName evidence="1">Uncharacterized protein</fullName>
    </submittedName>
</protein>
<evidence type="ECO:0000313" key="2">
    <source>
        <dbReference type="Proteomes" id="UP000594892"/>
    </source>
</evidence>
<proteinExistence type="predicted"/>
<dbReference type="AlphaFoldDB" id="A0AAP9Y1J0"/>
<accession>A0AAP9Y1J0</accession>
<organism evidence="1 2">
    <name type="scientific">Burkholderia glumae</name>
    <name type="common">Pseudomonas glumae</name>
    <dbReference type="NCBI Taxonomy" id="337"/>
    <lineage>
        <taxon>Bacteria</taxon>
        <taxon>Pseudomonadati</taxon>
        <taxon>Pseudomonadota</taxon>
        <taxon>Betaproteobacteria</taxon>
        <taxon>Burkholderiales</taxon>
        <taxon>Burkholderiaceae</taxon>
        <taxon>Burkholderia</taxon>
    </lineage>
</organism>
<dbReference type="RefSeq" id="WP_127913906.1">
    <property type="nucleotide sequence ID" value="NZ_CP021075.1"/>
</dbReference>
<dbReference type="GeneID" id="45699024"/>
<reference evidence="1 2" key="1">
    <citation type="submission" date="2020-12" db="EMBL/GenBank/DDBJ databases">
        <title>FDA dAtabase for Regulatory Grade micrObial Sequences (FDA-ARGOS): Supporting development and validation of Infectious Disease Dx tests.</title>
        <authorList>
            <person name="Minogue T."/>
            <person name="Wolcott M."/>
            <person name="Wasieloski L."/>
            <person name="Aguilar W."/>
            <person name="Moore D."/>
            <person name="Jaissle J."/>
            <person name="Tallon L."/>
            <person name="Sadzewicz L."/>
            <person name="Zhao X."/>
            <person name="Boylan J."/>
            <person name="Ott S."/>
            <person name="Bowen H."/>
            <person name="Vavikolanu K."/>
            <person name="Mehta A."/>
            <person name="Aluvathingal J."/>
            <person name="Nadendla S."/>
            <person name="Yan Y."/>
            <person name="Sichtig H."/>
        </authorList>
    </citation>
    <scope>NUCLEOTIDE SEQUENCE [LARGE SCALE GENOMIC DNA]</scope>
    <source>
        <strain evidence="1 2">FDAARGOS_949</strain>
    </source>
</reference>
<name>A0AAP9Y1J0_BURGL</name>
<dbReference type="Proteomes" id="UP000594892">
    <property type="component" value="Chromosome 1"/>
</dbReference>
<gene>
    <name evidence="1" type="ORF">I6H06_11445</name>
</gene>
<sequence>MEFGNEMTEWFLVGRRLDCSIGERRGFHAAAAALAQSRPMLRLSISRGRRHRFPLDRAQSLPESMRLRPGDTAASRLPAPCLPVAAACQTDARVSTGGGSSIGAWPDAGSRSDLVRAVRGREIAHAEVAGGQRAACRGARAAGVPARAD</sequence>